<evidence type="ECO:0000256" key="7">
    <source>
        <dbReference type="ARBA" id="ARBA00022840"/>
    </source>
</evidence>
<evidence type="ECO:0000256" key="4">
    <source>
        <dbReference type="ARBA" id="ARBA00022679"/>
    </source>
</evidence>
<keyword evidence="8 10" id="KW-0460">Magnesium</keyword>
<dbReference type="Pfam" id="PF01715">
    <property type="entry name" value="IPPT"/>
    <property type="match status" value="1"/>
</dbReference>
<evidence type="ECO:0000256" key="5">
    <source>
        <dbReference type="ARBA" id="ARBA00022694"/>
    </source>
</evidence>
<dbReference type="PANTHER" id="PTHR11088">
    <property type="entry name" value="TRNA DIMETHYLALLYLTRANSFERASE"/>
    <property type="match status" value="1"/>
</dbReference>
<keyword evidence="6 10" id="KW-0547">Nucleotide-binding</keyword>
<name>A0ABZ2UD21_ASHYP</name>
<feature type="binding site" evidence="10">
    <location>
        <begin position="11"/>
        <end position="16"/>
    </location>
    <ligand>
        <name>substrate</name>
    </ligand>
</feature>
<evidence type="ECO:0000313" key="15">
    <source>
        <dbReference type="Proteomes" id="UP001484199"/>
    </source>
</evidence>
<reference evidence="14" key="1">
    <citation type="submission" date="2024-03" db="EMBL/GenBank/DDBJ databases">
        <title>The Complete Genome of 'Candidatus Phytoplasma fraxini' AshY1 from the Ash Yellows Group.</title>
        <authorList>
            <person name="Boehm J.W."/>
            <person name="Huettel B."/>
            <person name="Schneider B."/>
            <person name="Kube M."/>
        </authorList>
    </citation>
    <scope>NUCLEOTIDE SEQUENCE [LARGE SCALE GENOMIC DNA]</scope>
    <source>
        <strain evidence="14">AshY1</strain>
    </source>
</reference>
<dbReference type="NCBIfam" id="TIGR00174">
    <property type="entry name" value="miaA"/>
    <property type="match status" value="1"/>
</dbReference>
<evidence type="ECO:0000256" key="3">
    <source>
        <dbReference type="ARBA" id="ARBA00005842"/>
    </source>
</evidence>
<dbReference type="SUPFAM" id="SSF52540">
    <property type="entry name" value="P-loop containing nucleoside triphosphate hydrolases"/>
    <property type="match status" value="2"/>
</dbReference>
<comment type="similarity">
    <text evidence="3 10 13">Belongs to the IPP transferase family.</text>
</comment>
<comment type="caution">
    <text evidence="10">Lacks conserved residue(s) required for the propagation of feature annotation.</text>
</comment>
<feature type="site" description="Interaction with substrate tRNA" evidence="10">
    <location>
        <position position="119"/>
    </location>
</feature>
<dbReference type="EC" id="2.5.1.75" evidence="10"/>
<comment type="function">
    <text evidence="2 10 12">Catalyzes the transfer of a dimethylallyl group onto the adenine at position 37 in tRNAs that read codons beginning with uridine, leading to the formation of N6-(dimethylallyl)adenosine (i(6)A).</text>
</comment>
<evidence type="ECO:0000256" key="11">
    <source>
        <dbReference type="RuleBase" id="RU003783"/>
    </source>
</evidence>
<accession>A0ABZ2UD21</accession>
<feature type="region of interest" description="Interaction with substrate tRNA" evidence="10">
    <location>
        <begin position="34"/>
        <end position="37"/>
    </location>
</feature>
<evidence type="ECO:0000256" key="8">
    <source>
        <dbReference type="ARBA" id="ARBA00022842"/>
    </source>
</evidence>
<evidence type="ECO:0000256" key="9">
    <source>
        <dbReference type="ARBA" id="ARBA00049563"/>
    </source>
</evidence>
<dbReference type="Proteomes" id="UP001484199">
    <property type="component" value="Chromosome"/>
</dbReference>
<dbReference type="InterPro" id="IPR039657">
    <property type="entry name" value="Dimethylallyltransferase"/>
</dbReference>
<dbReference type="EMBL" id="CP146843">
    <property type="protein sequence ID" value="WYY26235.1"/>
    <property type="molecule type" value="Genomic_DNA"/>
</dbReference>
<dbReference type="InterPro" id="IPR027417">
    <property type="entry name" value="P-loop_NTPase"/>
</dbReference>
<keyword evidence="15" id="KW-1185">Reference proteome</keyword>
<dbReference type="Gene3D" id="3.40.50.300">
    <property type="entry name" value="P-loop containing nucleotide triphosphate hydrolases"/>
    <property type="match status" value="1"/>
</dbReference>
<gene>
    <name evidence="10" type="primary">miaA</name>
    <name evidence="14" type="ORF">AshY1_00810</name>
</gene>
<keyword evidence="5 10" id="KW-0819">tRNA processing</keyword>
<evidence type="ECO:0000256" key="10">
    <source>
        <dbReference type="HAMAP-Rule" id="MF_00185"/>
    </source>
</evidence>
<dbReference type="InterPro" id="IPR018022">
    <property type="entry name" value="IPT"/>
</dbReference>
<keyword evidence="4 10" id="KW-0808">Transferase</keyword>
<dbReference type="RefSeq" id="WP_341266644.1">
    <property type="nucleotide sequence ID" value="NZ_CP146843.1"/>
</dbReference>
<evidence type="ECO:0000256" key="13">
    <source>
        <dbReference type="RuleBase" id="RU003785"/>
    </source>
</evidence>
<comment type="cofactor">
    <cofactor evidence="1 10">
        <name>Mg(2+)</name>
        <dbReference type="ChEBI" id="CHEBI:18420"/>
    </cofactor>
</comment>
<evidence type="ECO:0000256" key="6">
    <source>
        <dbReference type="ARBA" id="ARBA00022741"/>
    </source>
</evidence>
<evidence type="ECO:0000256" key="12">
    <source>
        <dbReference type="RuleBase" id="RU003784"/>
    </source>
</evidence>
<feature type="binding site" evidence="10">
    <location>
        <begin position="9"/>
        <end position="16"/>
    </location>
    <ligand>
        <name>ATP</name>
        <dbReference type="ChEBI" id="CHEBI:30616"/>
    </ligand>
</feature>
<comment type="catalytic activity">
    <reaction evidence="9 10 11">
        <text>adenosine(37) in tRNA + dimethylallyl diphosphate = N(6)-dimethylallyladenosine(37) in tRNA + diphosphate</text>
        <dbReference type="Rhea" id="RHEA:26482"/>
        <dbReference type="Rhea" id="RHEA-COMP:10162"/>
        <dbReference type="Rhea" id="RHEA-COMP:10375"/>
        <dbReference type="ChEBI" id="CHEBI:33019"/>
        <dbReference type="ChEBI" id="CHEBI:57623"/>
        <dbReference type="ChEBI" id="CHEBI:74411"/>
        <dbReference type="ChEBI" id="CHEBI:74415"/>
        <dbReference type="EC" id="2.5.1.75"/>
    </reaction>
</comment>
<evidence type="ECO:0000256" key="2">
    <source>
        <dbReference type="ARBA" id="ARBA00003213"/>
    </source>
</evidence>
<protein>
    <recommendedName>
        <fullName evidence="10">tRNA dimethylallyltransferase</fullName>
        <ecNumber evidence="10">2.5.1.75</ecNumber>
    </recommendedName>
    <alternativeName>
        <fullName evidence="10">Dimethylallyl diphosphate:tRNA dimethylallyltransferase</fullName>
        <shortName evidence="10">DMAPP:tRNA dimethylallyltransferase</shortName>
        <shortName evidence="10">DMATase</shortName>
    </alternativeName>
    <alternativeName>
        <fullName evidence="10">Isopentenyl-diphosphate:tRNA isopentenyltransferase</fullName>
        <shortName evidence="10">IPP transferase</shortName>
        <shortName evidence="10">IPPT</shortName>
        <shortName evidence="10">IPTase</shortName>
    </alternativeName>
</protein>
<dbReference type="HAMAP" id="MF_00185">
    <property type="entry name" value="IPP_trans"/>
    <property type="match status" value="1"/>
</dbReference>
<sequence>MKKVIVISGPTASGKTSLSIELARFFRGEIINADSVQIYKKFDIGSAKVTIEETQKVKHHLLSEIEPEDYYNIYNFQKDVRNLIPNIKLPFLVGGSGLYIKAALFDYELLPEDPFLHYRLNIENLTLEQMLEQIHEQDSELIIDEKNSCRIISAYKQIMQNSLRSQKKGKNTPLFDILFLYLDIPKDILKERICTRLEYMLHKGFIEEVQYLISNHSKANFNIIGYREIKAFLENKINLIDAKKLIIQNSLKYAKRQKTWFKNQIYSLKIINPFEKHWKQNTFKMVEKFLQDNGARYNND</sequence>
<organism evidence="14 15">
    <name type="scientific">Ash yellows phytoplasma</name>
    <dbReference type="NCBI Taxonomy" id="35780"/>
    <lineage>
        <taxon>Bacteria</taxon>
        <taxon>Bacillati</taxon>
        <taxon>Mycoplasmatota</taxon>
        <taxon>Mollicutes</taxon>
        <taxon>Acholeplasmatales</taxon>
        <taxon>Acholeplasmataceae</taxon>
        <taxon>Candidatus Phytoplasma</taxon>
        <taxon>16SrVII (Ash yellows group)</taxon>
    </lineage>
</organism>
<evidence type="ECO:0000313" key="14">
    <source>
        <dbReference type="EMBL" id="WYY26235.1"/>
    </source>
</evidence>
<proteinExistence type="inferred from homology"/>
<comment type="subunit">
    <text evidence="10">Monomer.</text>
</comment>
<keyword evidence="7 10" id="KW-0067">ATP-binding</keyword>
<evidence type="ECO:0000256" key="1">
    <source>
        <dbReference type="ARBA" id="ARBA00001946"/>
    </source>
</evidence>
<dbReference type="PANTHER" id="PTHR11088:SF60">
    <property type="entry name" value="TRNA DIMETHYLALLYLTRANSFERASE"/>
    <property type="match status" value="1"/>
</dbReference>
<feature type="site" description="Interaction with substrate tRNA" evidence="10">
    <location>
        <position position="96"/>
    </location>
</feature>